<proteinExistence type="predicted"/>
<accession>A0ACC3DXE8</accession>
<sequence>MSDRQTMKQRKGISDRIIEGAGTVKGQEDMPAPVRWVAELVQYLVAILLIAIGKAIEAIIKGGSEKSRRRHGAAKKKL</sequence>
<protein>
    <submittedName>
        <fullName evidence="1">Uncharacterized protein</fullName>
    </submittedName>
</protein>
<organism evidence="1 2">
    <name type="scientific">Coniosporium uncinatum</name>
    <dbReference type="NCBI Taxonomy" id="93489"/>
    <lineage>
        <taxon>Eukaryota</taxon>
        <taxon>Fungi</taxon>
        <taxon>Dikarya</taxon>
        <taxon>Ascomycota</taxon>
        <taxon>Pezizomycotina</taxon>
        <taxon>Dothideomycetes</taxon>
        <taxon>Dothideomycetes incertae sedis</taxon>
        <taxon>Coniosporium</taxon>
    </lineage>
</organism>
<gene>
    <name evidence="1" type="ORF">LTS18_008815</name>
</gene>
<keyword evidence="2" id="KW-1185">Reference proteome</keyword>
<comment type="caution">
    <text evidence="1">The sequence shown here is derived from an EMBL/GenBank/DDBJ whole genome shotgun (WGS) entry which is preliminary data.</text>
</comment>
<reference evidence="1" key="1">
    <citation type="submission" date="2024-09" db="EMBL/GenBank/DDBJ databases">
        <title>Black Yeasts Isolated from many extreme environments.</title>
        <authorList>
            <person name="Coleine C."/>
            <person name="Stajich J.E."/>
            <person name="Selbmann L."/>
        </authorList>
    </citation>
    <scope>NUCLEOTIDE SEQUENCE</scope>
    <source>
        <strain evidence="1">CCFEE 5737</strain>
    </source>
</reference>
<dbReference type="EMBL" id="JAWDJW010000234">
    <property type="protein sequence ID" value="KAK3081237.1"/>
    <property type="molecule type" value="Genomic_DNA"/>
</dbReference>
<evidence type="ECO:0000313" key="1">
    <source>
        <dbReference type="EMBL" id="KAK3081237.1"/>
    </source>
</evidence>
<dbReference type="Proteomes" id="UP001186974">
    <property type="component" value="Unassembled WGS sequence"/>
</dbReference>
<name>A0ACC3DXE8_9PEZI</name>
<evidence type="ECO:0000313" key="2">
    <source>
        <dbReference type="Proteomes" id="UP001186974"/>
    </source>
</evidence>